<organism evidence="3 4">
    <name type="scientific">Phytophthora sojae (strain P6497)</name>
    <name type="common">Soybean stem and root rot agent</name>
    <name type="synonym">Phytophthora megasperma f. sp. glycines</name>
    <dbReference type="NCBI Taxonomy" id="1094619"/>
    <lineage>
        <taxon>Eukaryota</taxon>
        <taxon>Sar</taxon>
        <taxon>Stramenopiles</taxon>
        <taxon>Oomycota</taxon>
        <taxon>Peronosporomycetes</taxon>
        <taxon>Peronosporales</taxon>
        <taxon>Peronosporaceae</taxon>
        <taxon>Phytophthora</taxon>
    </lineage>
</organism>
<dbReference type="InParanoid" id="G5A6H0"/>
<dbReference type="KEGG" id="psoj:PHYSODRAFT_339336"/>
<dbReference type="EMBL" id="JH159160">
    <property type="protein sequence ID" value="EGZ08925.1"/>
    <property type="molecule type" value="Genomic_DNA"/>
</dbReference>
<feature type="compositionally biased region" description="Basic and acidic residues" evidence="2">
    <location>
        <begin position="21"/>
        <end position="35"/>
    </location>
</feature>
<dbReference type="Proteomes" id="UP000002640">
    <property type="component" value="Unassembled WGS sequence"/>
</dbReference>
<evidence type="ECO:0000256" key="1">
    <source>
        <dbReference type="SAM" id="Coils"/>
    </source>
</evidence>
<name>G5A6H0_PHYSP</name>
<evidence type="ECO:0000313" key="4">
    <source>
        <dbReference type="Proteomes" id="UP000002640"/>
    </source>
</evidence>
<sequence>MSILLPQPLPLSQPAPPDSDEVLRDFLQEMAELDRQQAPATPEPKMPKRQAADTPPRPAKKAKQTPVQQSKDKKPVTRWQRRKLELQTLKDQAETLSSYVSYLQRRTPGQVLVDTLSLPPELDQLVQFQGGGWHAAAIREVRRCQAAQKENEELKQRLQACVQVAGALQTALKAASTQREELLARDSIAARALRVELMMNQQVDSAQNALIFDMLEANVNARVHEVQAVANEAEVSQPLQLVDTDQVSICRKDDSHAAVEFKTVRMLPFDVDTVSSVCWRVAELGWRRQGARVVRRSQDVVWSDWCFPVQLDKGETVEIRVRAVAKRFRVPEGFVVLAESTTEWPAHLAASGAWSRVTRERGWGLVHSYPGRSAARSPSRSTASVSRFLMHMTTEPSGLDSDTSRKLLGSPAVSDIVIPSFRTLIKNRQQCVDNRLMDADFGTPSIAAI</sequence>
<feature type="coiled-coil region" evidence="1">
    <location>
        <begin position="137"/>
        <end position="164"/>
    </location>
</feature>
<dbReference type="RefSeq" id="XP_009535558.1">
    <property type="nucleotide sequence ID" value="XM_009537263.1"/>
</dbReference>
<keyword evidence="1" id="KW-0175">Coiled coil</keyword>
<evidence type="ECO:0000256" key="2">
    <source>
        <dbReference type="SAM" id="MobiDB-lite"/>
    </source>
</evidence>
<dbReference type="GeneID" id="20647734"/>
<proteinExistence type="predicted"/>
<accession>G5A6H0</accession>
<protein>
    <submittedName>
        <fullName evidence="3">Uncharacterized protein</fullName>
    </submittedName>
</protein>
<keyword evidence="4" id="KW-1185">Reference proteome</keyword>
<reference evidence="3 4" key="1">
    <citation type="journal article" date="2006" name="Science">
        <title>Phytophthora genome sequences uncover evolutionary origins and mechanisms of pathogenesis.</title>
        <authorList>
            <person name="Tyler B.M."/>
            <person name="Tripathy S."/>
            <person name="Zhang X."/>
            <person name="Dehal P."/>
            <person name="Jiang R.H."/>
            <person name="Aerts A."/>
            <person name="Arredondo F.D."/>
            <person name="Baxter L."/>
            <person name="Bensasson D."/>
            <person name="Beynon J.L."/>
            <person name="Chapman J."/>
            <person name="Damasceno C.M."/>
            <person name="Dorrance A.E."/>
            <person name="Dou D."/>
            <person name="Dickerman A.W."/>
            <person name="Dubchak I.L."/>
            <person name="Garbelotto M."/>
            <person name="Gijzen M."/>
            <person name="Gordon S.G."/>
            <person name="Govers F."/>
            <person name="Grunwald N.J."/>
            <person name="Huang W."/>
            <person name="Ivors K.L."/>
            <person name="Jones R.W."/>
            <person name="Kamoun S."/>
            <person name="Krampis K."/>
            <person name="Lamour K.H."/>
            <person name="Lee M.K."/>
            <person name="McDonald W.H."/>
            <person name="Medina M."/>
            <person name="Meijer H.J."/>
            <person name="Nordberg E.K."/>
            <person name="Maclean D.J."/>
            <person name="Ospina-Giraldo M.D."/>
            <person name="Morris P.F."/>
            <person name="Phuntumart V."/>
            <person name="Putnam N.H."/>
            <person name="Rash S."/>
            <person name="Rose J.K."/>
            <person name="Sakihama Y."/>
            <person name="Salamov A.A."/>
            <person name="Savidor A."/>
            <person name="Scheuring C.F."/>
            <person name="Smith B.M."/>
            <person name="Sobral B.W."/>
            <person name="Terry A."/>
            <person name="Torto-Alalibo T.A."/>
            <person name="Win J."/>
            <person name="Xu Z."/>
            <person name="Zhang H."/>
            <person name="Grigoriev I.V."/>
            <person name="Rokhsar D.S."/>
            <person name="Boore J.L."/>
        </authorList>
    </citation>
    <scope>NUCLEOTIDE SEQUENCE [LARGE SCALE GENOMIC DNA]</scope>
    <source>
        <strain evidence="3 4">P6497</strain>
    </source>
</reference>
<evidence type="ECO:0000313" key="3">
    <source>
        <dbReference type="EMBL" id="EGZ08925.1"/>
    </source>
</evidence>
<dbReference type="AlphaFoldDB" id="G5A6H0"/>
<dbReference type="OMA" id="SVCWRVA"/>
<gene>
    <name evidence="3" type="ORF">PHYSODRAFT_339336</name>
</gene>
<feature type="region of interest" description="Disordered" evidence="2">
    <location>
        <begin position="1"/>
        <end position="81"/>
    </location>
</feature>
<feature type="compositionally biased region" description="Pro residues" evidence="2">
    <location>
        <begin position="7"/>
        <end position="17"/>
    </location>
</feature>
<dbReference type="SMR" id="G5A6H0"/>